<proteinExistence type="predicted"/>
<keyword evidence="6" id="KW-1185">Reference proteome</keyword>
<reference evidence="5 6" key="1">
    <citation type="submission" date="2023-01" db="EMBL/GenBank/DDBJ databases">
        <title>Analysis of 21 Apiospora genomes using comparative genomics revels a genus with tremendous synthesis potential of carbohydrate active enzymes and secondary metabolites.</title>
        <authorList>
            <person name="Sorensen T."/>
        </authorList>
    </citation>
    <scope>NUCLEOTIDE SEQUENCE [LARGE SCALE GENOMIC DNA]</scope>
    <source>
        <strain evidence="5 6">CBS 117206</strain>
    </source>
</reference>
<feature type="binding site" description="axial binding residue" evidence="4">
    <location>
        <position position="425"/>
    </location>
    <ligand>
        <name>heme</name>
        <dbReference type="ChEBI" id="CHEBI:30413"/>
    </ligand>
    <ligandPart>
        <name>Fe</name>
        <dbReference type="ChEBI" id="CHEBI:18248"/>
    </ligandPart>
</feature>
<keyword evidence="5" id="KW-0560">Oxidoreductase</keyword>
<accession>A0AAW0QWQ1</accession>
<dbReference type="GO" id="GO:0016705">
    <property type="term" value="F:oxidoreductase activity, acting on paired donors, with incorporation or reduction of molecular oxygen"/>
    <property type="evidence" value="ECO:0007669"/>
    <property type="project" value="InterPro"/>
</dbReference>
<evidence type="ECO:0000313" key="5">
    <source>
        <dbReference type="EMBL" id="KAK8114813.1"/>
    </source>
</evidence>
<evidence type="ECO:0000256" key="3">
    <source>
        <dbReference type="ARBA" id="ARBA00023004"/>
    </source>
</evidence>
<name>A0AAW0QWQ1_9PEZI</name>
<dbReference type="SUPFAM" id="SSF48264">
    <property type="entry name" value="Cytochrome P450"/>
    <property type="match status" value="1"/>
</dbReference>
<dbReference type="GO" id="GO:0005506">
    <property type="term" value="F:iron ion binding"/>
    <property type="evidence" value="ECO:0007669"/>
    <property type="project" value="InterPro"/>
</dbReference>
<keyword evidence="2 4" id="KW-0479">Metal-binding</keyword>
<comment type="caution">
    <text evidence="5">The sequence shown here is derived from an EMBL/GenBank/DDBJ whole genome shotgun (WGS) entry which is preliminary data.</text>
</comment>
<evidence type="ECO:0000256" key="4">
    <source>
        <dbReference type="PIRSR" id="PIRSR602401-1"/>
    </source>
</evidence>
<dbReference type="PANTHER" id="PTHR24305">
    <property type="entry name" value="CYTOCHROME P450"/>
    <property type="match status" value="1"/>
</dbReference>
<evidence type="ECO:0000313" key="6">
    <source>
        <dbReference type="Proteomes" id="UP001392437"/>
    </source>
</evidence>
<dbReference type="Pfam" id="PF00067">
    <property type="entry name" value="p450"/>
    <property type="match status" value="1"/>
</dbReference>
<dbReference type="PRINTS" id="PR00385">
    <property type="entry name" value="P450"/>
</dbReference>
<gene>
    <name evidence="5" type="ORF">PG999_006882</name>
</gene>
<dbReference type="PANTHER" id="PTHR24305:SF164">
    <property type="entry name" value="P450, PUTATIVE (EUROFUNG)-RELATED"/>
    <property type="match status" value="1"/>
</dbReference>
<dbReference type="InterPro" id="IPR002401">
    <property type="entry name" value="Cyt_P450_E_grp-I"/>
</dbReference>
<comment type="cofactor">
    <cofactor evidence="4">
        <name>heme</name>
        <dbReference type="ChEBI" id="CHEBI:30413"/>
    </cofactor>
</comment>
<dbReference type="Proteomes" id="UP001392437">
    <property type="component" value="Unassembled WGS sequence"/>
</dbReference>
<keyword evidence="3 4" id="KW-0408">Iron</keyword>
<dbReference type="PRINTS" id="PR00463">
    <property type="entry name" value="EP450I"/>
</dbReference>
<keyword evidence="1 4" id="KW-0349">Heme</keyword>
<keyword evidence="5" id="KW-0503">Monooxygenase</keyword>
<protein>
    <submittedName>
        <fullName evidence="5">Sterigmatocystin biosynthesis P450 monooxygenase</fullName>
    </submittedName>
</protein>
<evidence type="ECO:0000256" key="1">
    <source>
        <dbReference type="ARBA" id="ARBA00022617"/>
    </source>
</evidence>
<dbReference type="Gene3D" id="1.10.630.10">
    <property type="entry name" value="Cytochrome P450"/>
    <property type="match status" value="1"/>
</dbReference>
<dbReference type="AlphaFoldDB" id="A0AAW0QWQ1"/>
<dbReference type="InterPro" id="IPR036396">
    <property type="entry name" value="Cyt_P450_sf"/>
</dbReference>
<dbReference type="InterPro" id="IPR001128">
    <property type="entry name" value="Cyt_P450"/>
</dbReference>
<organism evidence="5 6">
    <name type="scientific">Apiospora kogelbergensis</name>
    <dbReference type="NCBI Taxonomy" id="1337665"/>
    <lineage>
        <taxon>Eukaryota</taxon>
        <taxon>Fungi</taxon>
        <taxon>Dikarya</taxon>
        <taxon>Ascomycota</taxon>
        <taxon>Pezizomycotina</taxon>
        <taxon>Sordariomycetes</taxon>
        <taxon>Xylariomycetidae</taxon>
        <taxon>Amphisphaeriales</taxon>
        <taxon>Apiosporaceae</taxon>
        <taxon>Apiospora</taxon>
    </lineage>
</organism>
<dbReference type="InterPro" id="IPR050121">
    <property type="entry name" value="Cytochrome_P450_monoxygenase"/>
</dbReference>
<dbReference type="CDD" id="cd11059">
    <property type="entry name" value="CYP_fungal"/>
    <property type="match status" value="1"/>
</dbReference>
<sequence>MMLFSPTLTGCVLLALAASYIWVCLTSPLRKVPGPWSSLFTSWILKWHEFRAGRTRYVHRLHLRYGPVVRVAPNEVVFASAEGVKEVYGSGGSGYDKTEFYDLFQVYGRRTMFSTRNKQDHAKRKRVLADRYANTNVMRSASLEGIRERSKRFVDRCSKSLGGSIDLFHLVSGLHDYAFDCVSHHLFHPYGSDSLRDEEDEKIMRQVAFDDSLQNRLFSYYNPALHGLVKNVLALFSKPRETPLADNLVLSATSKSDPLAFTLLHRMQDKTYDLEQLDMAAECTDHMAAGIDTTGDALCFLMWEMSQPRSLHIQKRLQEEIRSADPDTPFDKLPYLDALVMEGLRCFPAIPMSLPRYVPAGGRTIDSYYIPGGTIVSCQAYSTHRIDQRVFPEPERFHPERWLEEAGDLDRKRLFFAFASGGRGCIGKHLALAEMKTLLIDVYSRYSTRPDEAVMMDGDMEMSDQLISSQPRGQKCWMILAPLEESL</sequence>
<dbReference type="GO" id="GO:0020037">
    <property type="term" value="F:heme binding"/>
    <property type="evidence" value="ECO:0007669"/>
    <property type="project" value="InterPro"/>
</dbReference>
<dbReference type="GO" id="GO:0004497">
    <property type="term" value="F:monooxygenase activity"/>
    <property type="evidence" value="ECO:0007669"/>
    <property type="project" value="UniProtKB-KW"/>
</dbReference>
<evidence type="ECO:0000256" key="2">
    <source>
        <dbReference type="ARBA" id="ARBA00022723"/>
    </source>
</evidence>
<dbReference type="EMBL" id="JAQQWP010000006">
    <property type="protein sequence ID" value="KAK8114813.1"/>
    <property type="molecule type" value="Genomic_DNA"/>
</dbReference>